<evidence type="ECO:0000313" key="1">
    <source>
        <dbReference type="EMBL" id="MCW9712200.1"/>
    </source>
</evidence>
<gene>
    <name evidence="1" type="ORF">LQ318_04700</name>
</gene>
<comment type="caution">
    <text evidence="1">The sequence shown here is derived from an EMBL/GenBank/DDBJ whole genome shotgun (WGS) entry which is preliminary data.</text>
</comment>
<dbReference type="PANTHER" id="PTHR10151">
    <property type="entry name" value="ECTONUCLEOTIDE PYROPHOSPHATASE/PHOSPHODIESTERASE"/>
    <property type="match status" value="1"/>
</dbReference>
<organism evidence="1 2">
    <name type="scientific">Fodinibius salicampi</name>
    <dbReference type="NCBI Taxonomy" id="1920655"/>
    <lineage>
        <taxon>Bacteria</taxon>
        <taxon>Pseudomonadati</taxon>
        <taxon>Balneolota</taxon>
        <taxon>Balneolia</taxon>
        <taxon>Balneolales</taxon>
        <taxon>Balneolaceae</taxon>
        <taxon>Fodinibius</taxon>
    </lineage>
</organism>
<sequence length="457" mass="51720">MNKTAVLNIVGLTPDLIGEHTPFLKEWFSQGKVASVQSMLPAVTCSVQATYLTGKKPSGHGIVANGWYFRDTSEVRLWMRSGKLMQGEKIWDRAKQRDSSFSCANLFWRYATYSGADYTVIERPMYCKDGVKVPDIYANPMSLRDELQQELGQFPLFNFWGPNTSIKSSRWIANAAKIVTQKYDPTLSLVYIPHMDYNLQRVGPDDSVIKKDMQKVDELCEDLVSFYEEKERKVIILSEYGISSVDKPVHLNRVLRKEGYITVREELGGEVFDAGASQAFAVADHQVAHIYVEKSSETENIKELLENIPGVERILGNEGQKEMGIDHPRSGELVAIAEPGAWFTYYYWLDENKAPDFAPTVSIHDKPGYDPAEMLFDPDIRFPKLKAAGKLLRKKLGFRYVMDLIPTNGEGVRGSHGRVEEDENKNPLIASQSADLIPEESISAVQVHDILWNHLFE</sequence>
<dbReference type="EMBL" id="JAJNDC010000001">
    <property type="protein sequence ID" value="MCW9712200.1"/>
    <property type="molecule type" value="Genomic_DNA"/>
</dbReference>
<accession>A0ABT3PWH3</accession>
<keyword evidence="2" id="KW-1185">Reference proteome</keyword>
<dbReference type="Gene3D" id="3.40.720.10">
    <property type="entry name" value="Alkaline Phosphatase, subunit A"/>
    <property type="match status" value="1"/>
</dbReference>
<proteinExistence type="predicted"/>
<evidence type="ECO:0000313" key="2">
    <source>
        <dbReference type="Proteomes" id="UP001207337"/>
    </source>
</evidence>
<dbReference type="RefSeq" id="WP_265787965.1">
    <property type="nucleotide sequence ID" value="NZ_BAABRS010000001.1"/>
</dbReference>
<dbReference type="InterPro" id="IPR017850">
    <property type="entry name" value="Alkaline_phosphatase_core_sf"/>
</dbReference>
<dbReference type="SUPFAM" id="SSF53649">
    <property type="entry name" value="Alkaline phosphatase-like"/>
    <property type="match status" value="1"/>
</dbReference>
<dbReference type="InterPro" id="IPR002591">
    <property type="entry name" value="Phosphodiest/P_Trfase"/>
</dbReference>
<dbReference type="Proteomes" id="UP001207337">
    <property type="component" value="Unassembled WGS sequence"/>
</dbReference>
<protein>
    <submittedName>
        <fullName evidence="1">Alkaline phosphatase family protein</fullName>
    </submittedName>
</protein>
<dbReference type="Pfam" id="PF01663">
    <property type="entry name" value="Phosphodiest"/>
    <property type="match status" value="1"/>
</dbReference>
<dbReference type="PANTHER" id="PTHR10151:SF120">
    <property type="entry name" value="BIS(5'-ADENOSYL)-TRIPHOSPHATASE"/>
    <property type="match status" value="1"/>
</dbReference>
<reference evidence="1 2" key="1">
    <citation type="submission" date="2021-11" db="EMBL/GenBank/DDBJ databases">
        <title>Aliifidinibius sp. nov., a new bacterium isolated from saline soil.</title>
        <authorList>
            <person name="Galisteo C."/>
            <person name="De La Haba R."/>
            <person name="Sanchez-Porro C."/>
            <person name="Ventosa A."/>
        </authorList>
    </citation>
    <scope>NUCLEOTIDE SEQUENCE [LARGE SCALE GENOMIC DNA]</scope>
    <source>
        <strain evidence="1 2">KACC 190600</strain>
    </source>
</reference>
<name>A0ABT3PWH3_9BACT</name>